<comment type="subcellular location">
    <subcellularLocation>
        <location evidence="1">Membrane</location>
        <topology evidence="1">Multi-pass membrane protein</topology>
    </subcellularLocation>
</comment>
<keyword evidence="8" id="KW-1185">Reference proteome</keyword>
<evidence type="ECO:0000256" key="1">
    <source>
        <dbReference type="ARBA" id="ARBA00004141"/>
    </source>
</evidence>
<dbReference type="Proteomes" id="UP000325161">
    <property type="component" value="Chromosome"/>
</dbReference>
<proteinExistence type="predicted"/>
<dbReference type="InterPro" id="IPR007016">
    <property type="entry name" value="O-antigen_ligase-rel_domated"/>
</dbReference>
<evidence type="ECO:0000256" key="5">
    <source>
        <dbReference type="SAM" id="Phobius"/>
    </source>
</evidence>
<accession>A0A5C0AZN5</accession>
<name>A0A5C0AZN5_9BURK</name>
<dbReference type="AlphaFoldDB" id="A0A5C0AZN5"/>
<feature type="domain" description="O-antigen ligase-related" evidence="6">
    <location>
        <begin position="227"/>
        <end position="380"/>
    </location>
</feature>
<evidence type="ECO:0000256" key="2">
    <source>
        <dbReference type="ARBA" id="ARBA00022692"/>
    </source>
</evidence>
<dbReference type="PANTHER" id="PTHR37422">
    <property type="entry name" value="TEICHURONIC ACID BIOSYNTHESIS PROTEIN TUAE"/>
    <property type="match status" value="1"/>
</dbReference>
<evidence type="ECO:0000313" key="7">
    <source>
        <dbReference type="EMBL" id="QEI07919.1"/>
    </source>
</evidence>
<dbReference type="GO" id="GO:0016020">
    <property type="term" value="C:membrane"/>
    <property type="evidence" value="ECO:0007669"/>
    <property type="project" value="UniProtKB-SubCell"/>
</dbReference>
<evidence type="ECO:0000256" key="3">
    <source>
        <dbReference type="ARBA" id="ARBA00022989"/>
    </source>
</evidence>
<dbReference type="EMBL" id="CP043046">
    <property type="protein sequence ID" value="QEI07919.1"/>
    <property type="molecule type" value="Genomic_DNA"/>
</dbReference>
<dbReference type="GO" id="GO:0016874">
    <property type="term" value="F:ligase activity"/>
    <property type="evidence" value="ECO:0007669"/>
    <property type="project" value="UniProtKB-KW"/>
</dbReference>
<protein>
    <submittedName>
        <fullName evidence="7">O-antigen ligase family protein</fullName>
    </submittedName>
</protein>
<evidence type="ECO:0000259" key="6">
    <source>
        <dbReference type="Pfam" id="PF04932"/>
    </source>
</evidence>
<keyword evidence="3 5" id="KW-1133">Transmembrane helix</keyword>
<dbReference type="PANTHER" id="PTHR37422:SF17">
    <property type="entry name" value="O-ANTIGEN LIGASE"/>
    <property type="match status" value="1"/>
</dbReference>
<dbReference type="OrthoDB" id="115889at2"/>
<feature type="transmembrane region" description="Helical" evidence="5">
    <location>
        <begin position="227"/>
        <end position="256"/>
    </location>
</feature>
<feature type="transmembrane region" description="Helical" evidence="5">
    <location>
        <begin position="105"/>
        <end position="123"/>
    </location>
</feature>
<dbReference type="InterPro" id="IPR051533">
    <property type="entry name" value="WaaL-like"/>
</dbReference>
<evidence type="ECO:0000313" key="8">
    <source>
        <dbReference type="Proteomes" id="UP000325161"/>
    </source>
</evidence>
<keyword evidence="7" id="KW-0436">Ligase</keyword>
<evidence type="ECO:0000256" key="4">
    <source>
        <dbReference type="ARBA" id="ARBA00023136"/>
    </source>
</evidence>
<keyword evidence="2 5" id="KW-0812">Transmembrane</keyword>
<dbReference type="RefSeq" id="WP_148816966.1">
    <property type="nucleotide sequence ID" value="NZ_CP043046.1"/>
</dbReference>
<feature type="transmembrane region" description="Helical" evidence="5">
    <location>
        <begin position="268"/>
        <end position="287"/>
    </location>
</feature>
<gene>
    <name evidence="7" type="ORF">FXN63_20290</name>
</gene>
<dbReference type="KEGG" id="pacr:FXN63_20290"/>
<keyword evidence="4 5" id="KW-0472">Membrane</keyword>
<feature type="transmembrane region" description="Helical" evidence="5">
    <location>
        <begin position="34"/>
        <end position="54"/>
    </location>
</feature>
<sequence length="465" mass="50142">MTERTAANGLRPDVPTGGQPRAAPGIWGVSWEHLATGALVVFSIVFSLVPTSFNMTEIGPEATHEISGGSSIRQIQFGALFLLAAFLCWRHASTSVRLLTRGLNPFMPLTLLYCGASTLWSAYPTISIKRTILFIGLLLIGAAISPPIGSPRQFTRATLVALTALCGASAVVAIALPHIGVDTMLGGAWRGILWQKNMLGSIAGIGVMLWLREWLARTVPGPICIGGFLLCLLVLVMAKSATSILVTTMGIAIYLACRRTWLAGNSPGLRIALGGAVVLVLTVHLWYTAVGEMPDWQDIAGPIAGLFNKSTDLTGRADIWRLTLYAAMQHPVWGIGYGAFWTGEDGPAQFIADALAWMPAHAHNGYIDIFNELGAVGSSLVAGLLLWHAYQLARLFWIDREDAAIHTALFALIIVSNFSESQLLAEVSFQNLMFIYSSVTMSATLWMAKRARIEQALAALGRQRE</sequence>
<feature type="transmembrane region" description="Helical" evidence="5">
    <location>
        <begin position="154"/>
        <end position="176"/>
    </location>
</feature>
<feature type="transmembrane region" description="Helical" evidence="5">
    <location>
        <begin position="75"/>
        <end position="93"/>
    </location>
</feature>
<dbReference type="Pfam" id="PF04932">
    <property type="entry name" value="Wzy_C"/>
    <property type="match status" value="1"/>
</dbReference>
<reference evidence="7 8" key="1">
    <citation type="submission" date="2019-08" db="EMBL/GenBank/DDBJ databases">
        <title>Amphibian skin-associated Pigmentiphaga: genome sequence and occurrence across geography and hosts.</title>
        <authorList>
            <person name="Bletz M.C."/>
            <person name="Bunk B."/>
            <person name="Sproeer C."/>
            <person name="Biwer P."/>
            <person name="Reiter S."/>
            <person name="Rabemananjara F.C.E."/>
            <person name="Schulz S."/>
            <person name="Overmann J."/>
            <person name="Vences M."/>
        </authorList>
    </citation>
    <scope>NUCLEOTIDE SEQUENCE [LARGE SCALE GENOMIC DNA]</scope>
    <source>
        <strain evidence="7 8">Mada1488</strain>
    </source>
</reference>
<feature type="transmembrane region" description="Helical" evidence="5">
    <location>
        <begin position="130"/>
        <end position="148"/>
    </location>
</feature>
<organism evidence="7 8">
    <name type="scientific">Pigmentiphaga aceris</name>
    <dbReference type="NCBI Taxonomy" id="1940612"/>
    <lineage>
        <taxon>Bacteria</taxon>
        <taxon>Pseudomonadati</taxon>
        <taxon>Pseudomonadota</taxon>
        <taxon>Betaproteobacteria</taxon>
        <taxon>Burkholderiales</taxon>
        <taxon>Alcaligenaceae</taxon>
        <taxon>Pigmentiphaga</taxon>
    </lineage>
</organism>